<evidence type="ECO:0000313" key="1">
    <source>
        <dbReference type="EMBL" id="KAB2934722.1"/>
    </source>
</evidence>
<reference evidence="1 2" key="1">
    <citation type="submission" date="2019-10" db="EMBL/GenBank/DDBJ databases">
        <title>Extracellular Electron Transfer in a Candidatus Methanoperedens spp. Enrichment Culture.</title>
        <authorList>
            <person name="Berger S."/>
            <person name="Rangel Shaw D."/>
            <person name="Berben T."/>
            <person name="In 'T Zandt M."/>
            <person name="Frank J."/>
            <person name="Reimann J."/>
            <person name="Jetten M.S.M."/>
            <person name="Welte C.U."/>
        </authorList>
    </citation>
    <scope>NUCLEOTIDE SEQUENCE [LARGE SCALE GENOMIC DNA]</scope>
    <source>
        <strain evidence="1">SB12</strain>
    </source>
</reference>
<dbReference type="Proteomes" id="UP000460298">
    <property type="component" value="Unassembled WGS sequence"/>
</dbReference>
<proteinExistence type="predicted"/>
<accession>A0A833M3A0</accession>
<evidence type="ECO:0000313" key="2">
    <source>
        <dbReference type="Proteomes" id="UP000460298"/>
    </source>
</evidence>
<comment type="caution">
    <text evidence="1">The sequence shown here is derived from an EMBL/GenBank/DDBJ whole genome shotgun (WGS) entry which is preliminary data.</text>
</comment>
<dbReference type="AlphaFoldDB" id="A0A833M3A0"/>
<gene>
    <name evidence="1" type="ORF">F9K24_02805</name>
</gene>
<dbReference type="EMBL" id="WBUI01000002">
    <property type="protein sequence ID" value="KAB2934722.1"/>
    <property type="molecule type" value="Genomic_DNA"/>
</dbReference>
<sequence>MAAWVATLHPSFSDPIYLLSIAAGKERKGEAIHWPERRIILSHVDRNDNSIRQLKYLDNPENADLPTSALSALPWGTQDWHLTLDGTIYTLSFESMPFAANLFFANPENKALQALVEFLRSTAEIVDRDGISANQ</sequence>
<organism evidence="1 2">
    <name type="scientific">Leptonema illini</name>
    <dbReference type="NCBI Taxonomy" id="183"/>
    <lineage>
        <taxon>Bacteria</taxon>
        <taxon>Pseudomonadati</taxon>
        <taxon>Spirochaetota</taxon>
        <taxon>Spirochaetia</taxon>
        <taxon>Leptospirales</taxon>
        <taxon>Leptospiraceae</taxon>
        <taxon>Leptonema</taxon>
    </lineage>
</organism>
<protein>
    <submittedName>
        <fullName evidence="1">Uncharacterized protein</fullName>
    </submittedName>
</protein>
<name>A0A833M3A0_9LEPT</name>